<feature type="domain" description="RNA polymerase sigma-70 region 2" evidence="5">
    <location>
        <begin position="27"/>
        <end position="88"/>
    </location>
</feature>
<gene>
    <name evidence="7" type="ORF">DYBT9623_00305</name>
</gene>
<dbReference type="Gene3D" id="1.10.10.10">
    <property type="entry name" value="Winged helix-like DNA-binding domain superfamily/Winged helix DNA-binding domain"/>
    <property type="match status" value="1"/>
</dbReference>
<evidence type="ECO:0000256" key="3">
    <source>
        <dbReference type="ARBA" id="ARBA00023082"/>
    </source>
</evidence>
<dbReference type="PANTHER" id="PTHR43133">
    <property type="entry name" value="RNA POLYMERASE ECF-TYPE SIGMA FACTO"/>
    <property type="match status" value="1"/>
</dbReference>
<dbReference type="Pfam" id="PF04542">
    <property type="entry name" value="Sigma70_r2"/>
    <property type="match status" value="1"/>
</dbReference>
<comment type="similarity">
    <text evidence="1">Belongs to the sigma-70 factor family. ECF subfamily.</text>
</comment>
<sequence>MNTVSRQSEESLWKAFISGDDAAFESLVNSIYPSLFHYGSKFSRDKELIRDCIQDVFLKIWESRENLNESIPPVPYLFAALRRRIHRQADDQLDPIKTDLDYDYFEVAFSVEEDLIRLEASTELSHRFAALLNGLPSRQKEIVLLKYFENLSRDEIAEIMQISPQSVSNTLQKSLKWLRTNWSSVVFIASLSFCHYFNKYF</sequence>
<keyword evidence="3" id="KW-0731">Sigma factor</keyword>
<evidence type="ECO:0000313" key="7">
    <source>
        <dbReference type="EMBL" id="CAG5067584.1"/>
    </source>
</evidence>
<dbReference type="NCBIfam" id="TIGR02937">
    <property type="entry name" value="sigma70-ECF"/>
    <property type="match status" value="1"/>
</dbReference>
<dbReference type="InterPro" id="IPR013324">
    <property type="entry name" value="RNA_pol_sigma_r3/r4-like"/>
</dbReference>
<evidence type="ECO:0000313" key="8">
    <source>
        <dbReference type="Proteomes" id="UP000679725"/>
    </source>
</evidence>
<evidence type="ECO:0000256" key="2">
    <source>
        <dbReference type="ARBA" id="ARBA00023015"/>
    </source>
</evidence>
<dbReference type="SUPFAM" id="SSF88659">
    <property type="entry name" value="Sigma3 and sigma4 domains of RNA polymerase sigma factors"/>
    <property type="match status" value="1"/>
</dbReference>
<dbReference type="InterPro" id="IPR013249">
    <property type="entry name" value="RNA_pol_sigma70_r4_t2"/>
</dbReference>
<dbReference type="RefSeq" id="WP_215231748.1">
    <property type="nucleotide sequence ID" value="NZ_CAJRAU010000001.1"/>
</dbReference>
<evidence type="ECO:0000256" key="1">
    <source>
        <dbReference type="ARBA" id="ARBA00010641"/>
    </source>
</evidence>
<dbReference type="Proteomes" id="UP000679725">
    <property type="component" value="Unassembled WGS sequence"/>
</dbReference>
<accession>A0ABM8UJM0</accession>
<name>A0ABM8UJM0_9BACT</name>
<feature type="domain" description="RNA polymerase sigma factor 70 region 4 type 2" evidence="6">
    <location>
        <begin position="127"/>
        <end position="178"/>
    </location>
</feature>
<keyword evidence="8" id="KW-1185">Reference proteome</keyword>
<reference evidence="7 8" key="1">
    <citation type="submission" date="2021-04" db="EMBL/GenBank/DDBJ databases">
        <authorList>
            <person name="Rodrigo-Torres L."/>
            <person name="Arahal R. D."/>
            <person name="Lucena T."/>
        </authorList>
    </citation>
    <scope>NUCLEOTIDE SEQUENCE [LARGE SCALE GENOMIC DNA]</scope>
    <source>
        <strain evidence="7 8">CECT 9623</strain>
    </source>
</reference>
<dbReference type="InterPro" id="IPR013325">
    <property type="entry name" value="RNA_pol_sigma_r2"/>
</dbReference>
<evidence type="ECO:0000259" key="5">
    <source>
        <dbReference type="Pfam" id="PF04542"/>
    </source>
</evidence>
<dbReference type="InterPro" id="IPR014284">
    <property type="entry name" value="RNA_pol_sigma-70_dom"/>
</dbReference>
<dbReference type="SUPFAM" id="SSF88946">
    <property type="entry name" value="Sigma2 domain of RNA polymerase sigma factors"/>
    <property type="match status" value="1"/>
</dbReference>
<dbReference type="Gene3D" id="1.10.1740.10">
    <property type="match status" value="1"/>
</dbReference>
<dbReference type="Pfam" id="PF08281">
    <property type="entry name" value="Sigma70_r4_2"/>
    <property type="match status" value="1"/>
</dbReference>
<organism evidence="7 8">
    <name type="scientific">Dyadobacter linearis</name>
    <dbReference type="NCBI Taxonomy" id="2823330"/>
    <lineage>
        <taxon>Bacteria</taxon>
        <taxon>Pseudomonadati</taxon>
        <taxon>Bacteroidota</taxon>
        <taxon>Cytophagia</taxon>
        <taxon>Cytophagales</taxon>
        <taxon>Spirosomataceae</taxon>
        <taxon>Dyadobacter</taxon>
    </lineage>
</organism>
<dbReference type="EMBL" id="CAJRAU010000001">
    <property type="protein sequence ID" value="CAG5067584.1"/>
    <property type="molecule type" value="Genomic_DNA"/>
</dbReference>
<proteinExistence type="inferred from homology"/>
<keyword evidence="2" id="KW-0805">Transcription regulation</keyword>
<evidence type="ECO:0000259" key="6">
    <source>
        <dbReference type="Pfam" id="PF08281"/>
    </source>
</evidence>
<keyword evidence="4" id="KW-0804">Transcription</keyword>
<dbReference type="PANTHER" id="PTHR43133:SF46">
    <property type="entry name" value="RNA POLYMERASE SIGMA-70 FACTOR ECF SUBFAMILY"/>
    <property type="match status" value="1"/>
</dbReference>
<evidence type="ECO:0000256" key="4">
    <source>
        <dbReference type="ARBA" id="ARBA00023163"/>
    </source>
</evidence>
<dbReference type="InterPro" id="IPR036388">
    <property type="entry name" value="WH-like_DNA-bd_sf"/>
</dbReference>
<dbReference type="CDD" id="cd06171">
    <property type="entry name" value="Sigma70_r4"/>
    <property type="match status" value="1"/>
</dbReference>
<comment type="caution">
    <text evidence="7">The sequence shown here is derived from an EMBL/GenBank/DDBJ whole genome shotgun (WGS) entry which is preliminary data.</text>
</comment>
<protein>
    <recommendedName>
        <fullName evidence="9">RNA polymerase, sigma-24 subunit, ECF subfamily</fullName>
    </recommendedName>
</protein>
<dbReference type="InterPro" id="IPR007627">
    <property type="entry name" value="RNA_pol_sigma70_r2"/>
</dbReference>
<evidence type="ECO:0008006" key="9">
    <source>
        <dbReference type="Google" id="ProtNLM"/>
    </source>
</evidence>
<dbReference type="InterPro" id="IPR039425">
    <property type="entry name" value="RNA_pol_sigma-70-like"/>
</dbReference>